<dbReference type="Proteomes" id="UP000054821">
    <property type="component" value="Unassembled WGS sequence"/>
</dbReference>
<dbReference type="RefSeq" id="XP_024405856.1">
    <property type="nucleotide sequence ID" value="XM_024549392.1"/>
</dbReference>
<gene>
    <name evidence="4" type="ORF">TGAM01_v204302</name>
</gene>
<organism evidence="4 5">
    <name type="scientific">Trichoderma gamsii</name>
    <dbReference type="NCBI Taxonomy" id="398673"/>
    <lineage>
        <taxon>Eukaryota</taxon>
        <taxon>Fungi</taxon>
        <taxon>Dikarya</taxon>
        <taxon>Ascomycota</taxon>
        <taxon>Pezizomycotina</taxon>
        <taxon>Sordariomycetes</taxon>
        <taxon>Hypocreomycetidae</taxon>
        <taxon>Hypocreales</taxon>
        <taxon>Hypocreaceae</taxon>
        <taxon>Trichoderma</taxon>
    </lineage>
</organism>
<dbReference type="PANTHER" id="PTHR33928">
    <property type="entry name" value="POLYGALACTURONASE QRT3"/>
    <property type="match status" value="1"/>
</dbReference>
<name>A0A2P4ZRA7_9HYPO</name>
<protein>
    <recommendedName>
        <fullName evidence="3">Rhamnogalacturonase A/B/Epimerase-like pectate lyase domain-containing protein</fullName>
    </recommendedName>
</protein>
<dbReference type="InterPro" id="IPR024535">
    <property type="entry name" value="RHGA/B-epi-like_pectate_lyase"/>
</dbReference>
<dbReference type="GO" id="GO:0004650">
    <property type="term" value="F:polygalacturonase activity"/>
    <property type="evidence" value="ECO:0007669"/>
    <property type="project" value="InterPro"/>
</dbReference>
<evidence type="ECO:0000256" key="1">
    <source>
        <dbReference type="SAM" id="MobiDB-lite"/>
    </source>
</evidence>
<dbReference type="Pfam" id="PF12708">
    <property type="entry name" value="Pect-lyase_RHGA_epim"/>
    <property type="match status" value="2"/>
</dbReference>
<keyword evidence="2" id="KW-0732">Signal</keyword>
<dbReference type="EMBL" id="JPDN02000012">
    <property type="protein sequence ID" value="PON26801.1"/>
    <property type="molecule type" value="Genomic_DNA"/>
</dbReference>
<feature type="chain" id="PRO_5015184218" description="Rhamnogalacturonase A/B/Epimerase-like pectate lyase domain-containing protein" evidence="2">
    <location>
        <begin position="19"/>
        <end position="1410"/>
    </location>
</feature>
<dbReference type="InterPro" id="IPR011050">
    <property type="entry name" value="Pectin_lyase_fold/virulence"/>
</dbReference>
<dbReference type="STRING" id="398673.A0A2P4ZRA7"/>
<evidence type="ECO:0000313" key="4">
    <source>
        <dbReference type="EMBL" id="PON26801.1"/>
    </source>
</evidence>
<evidence type="ECO:0000256" key="2">
    <source>
        <dbReference type="SAM" id="SignalP"/>
    </source>
</evidence>
<dbReference type="GeneID" id="29988678"/>
<dbReference type="InterPro" id="IPR039279">
    <property type="entry name" value="QRT3-like"/>
</dbReference>
<dbReference type="SUPFAM" id="SSF51126">
    <property type="entry name" value="Pectin lyase-like"/>
    <property type="match status" value="2"/>
</dbReference>
<feature type="signal peptide" evidence="2">
    <location>
        <begin position="1"/>
        <end position="18"/>
    </location>
</feature>
<reference evidence="4 5" key="1">
    <citation type="journal article" date="2016" name="Genome Announc.">
        <title>Draft Whole-Genome Sequence of Trichoderma gamsii T6085, a Promising Biocontrol Agent of Fusarium Head Blight on Wheat.</title>
        <authorList>
            <person name="Baroncelli R."/>
            <person name="Zapparata A."/>
            <person name="Piaggeschi G."/>
            <person name="Sarrocco S."/>
            <person name="Vannacci G."/>
        </authorList>
    </citation>
    <scope>NUCLEOTIDE SEQUENCE [LARGE SCALE GENOMIC DNA]</scope>
    <source>
        <strain evidence="4 5">T6085</strain>
    </source>
</reference>
<dbReference type="PANTHER" id="PTHR33928:SF2">
    <property type="entry name" value="PECTATE LYASE SUPERFAMILY PROTEIN DOMAIN-CONTAINING PROTEIN-RELATED"/>
    <property type="match status" value="1"/>
</dbReference>
<feature type="domain" description="Rhamnogalacturonase A/B/Epimerase-like pectate lyase" evidence="3">
    <location>
        <begin position="555"/>
        <end position="618"/>
    </location>
</feature>
<dbReference type="CDD" id="cd23668">
    <property type="entry name" value="GH55_beta13glucanase-like"/>
    <property type="match status" value="1"/>
</dbReference>
<feature type="region of interest" description="Disordered" evidence="1">
    <location>
        <begin position="97"/>
        <end position="127"/>
    </location>
</feature>
<evidence type="ECO:0000313" key="5">
    <source>
        <dbReference type="Proteomes" id="UP000054821"/>
    </source>
</evidence>
<feature type="compositionally biased region" description="Basic and acidic residues" evidence="1">
    <location>
        <begin position="118"/>
        <end position="127"/>
    </location>
</feature>
<dbReference type="InterPro" id="IPR012334">
    <property type="entry name" value="Pectin_lyas_fold"/>
</dbReference>
<accession>A0A2P4ZRA7</accession>
<comment type="caution">
    <text evidence="4">The sequence shown here is derived from an EMBL/GenBank/DDBJ whole genome shotgun (WGS) entry which is preliminary data.</text>
</comment>
<feature type="compositionally biased region" description="Polar residues" evidence="1">
    <location>
        <begin position="99"/>
        <end position="117"/>
    </location>
</feature>
<proteinExistence type="predicted"/>
<feature type="domain" description="Rhamnogalacturonase A/B/Epimerase-like pectate lyase" evidence="3">
    <location>
        <begin position="180"/>
        <end position="419"/>
    </location>
</feature>
<sequence length="1410" mass="150473">MALPYLFLLQYLICLATCVSNPASFVGSRPPLPIGFPGSLPDYMRSNVNNQFGTAPDKGLFNGPILGPIPAKDLAKIHHSSVNRTRTQNLSAFGPPVGGQTQAHISHSTTVASGAKHQSTDTVERRGTEDYSEEEYEHLHAHLDNTVLQYKNLPRQSDSYWLDNVAHGVMPLAPSNYTFFRNVKDYGAKGDGSTDDTAAINKAVSDGNRCGNNCGSTTVLGALVYFPPGEIRNKPLKHTKLRMNTDCEWHQMPTLQSTLNFTGIAIIDSDVYIPGGSGAEWYLNQNNFYRQIRNFNFDMTKQAPQNTQNFQLYVPTGIHWQVGQATSITNCNFNMAVSTSSDPDGKATSVGIFMENGSGGFMSDLTFFGGNAGMVIGSQQFTFRKSGGNLQFTSCLQAVSVLWNWGMTFQNVYVLSCYIAFNCTSHGGSTGQGAGSLSVLDSHFNGVPYAITVSAEGTRPNLILDNLLVEGSASVVLVDGGETIFPGSSGQIYVESWGMGGAYLDENGDRQYLTGLINPSPTKPKSLLDSNGRYFTQPKPLYTNVAGGSVIVATAHGVSNNMEGDQSSAINSLLASNVGSVIFFPAGIYLVKNTVLVPKGSIIVGEGWSQIMATGSNFADPDKPLVMVRVGNKGDVGSVEIQDMLFTVQGSTAGCILMEWNIAESSQGSAMMFDSHFRVGGAQGTNLQLAQCQDAAPGSGCDAASMLLHLTPSSSGYFENIWAWVADHDLDNPNNAFAYETSDGVPQNVQTQIGVYAGRGILIESQGPVWFWGSSSEHSELYNYQLAHASNIFLSHMQTETPYYQPEQYLDLLAYSPGQGSFTSDPTFSDCSSNNCMSSWALRALNSSNIFIYSAGFYSFFDNYVLGCGNRQDCQEHIIQTDYVGQLYLYNLFTFGVDELVSPAGGFPPPVFFNDSNQSGYTSEVAAWLMLASGDASQLGDGGGSSGSSGIGSGIVYIDPQIWSEPAASQTVGCLPPCTLVLPPITLKTPTTISFPPWTTSIEVGWTTVSTISTSNAVITTTFYTSIEVNTTLTIPPITTTLIPIWNTIIPDNVTSAIIYPTSSILPPPIVVTDNPNPLKQSGVTHPPQTRTIYPPPFPYLTSSTSHDSHLPTLTYKSSTPKPTCKTDCISTSCTTTCSTYEGCEVTATSLDSTETPANYWEGTLPEPWNTNTEPANVANSVASSIRSKLLTASLIFTTGNYVTSIPSITSFPSVTSPTSTPGGGGSSSPKVTVIYVTTTTTFITTLTPQVLQGALTVAGVSSIVFGGKGGEIVLSNYNLNFIPPRTTFDVCSAGNFYVQGDATPSPAHWSDVPSSISFFTALTSGPTPLSSCAYKNSAPSDGDGGSVVCKGTSFPCVIATETPICCAPDGLTGCDAYIKLLIHCDVYGTTTTVLTDTTLVVKTITTTVK</sequence>
<dbReference type="Gene3D" id="2.160.20.10">
    <property type="entry name" value="Single-stranded right-handed beta-helix, Pectin lyase-like"/>
    <property type="match status" value="2"/>
</dbReference>
<keyword evidence="5" id="KW-1185">Reference proteome</keyword>
<evidence type="ECO:0000259" key="3">
    <source>
        <dbReference type="Pfam" id="PF12708"/>
    </source>
</evidence>